<feature type="compositionally biased region" description="Basic and acidic residues" evidence="1">
    <location>
        <begin position="91"/>
        <end position="101"/>
    </location>
</feature>
<feature type="compositionally biased region" description="Basic and acidic residues" evidence="1">
    <location>
        <begin position="348"/>
        <end position="368"/>
    </location>
</feature>
<dbReference type="OrthoDB" id="6103986at2759"/>
<feature type="compositionally biased region" description="Basic residues" evidence="1">
    <location>
        <begin position="1"/>
        <end position="10"/>
    </location>
</feature>
<gene>
    <name evidence="2" type="ORF">L211DRAFT_849901</name>
</gene>
<feature type="compositionally biased region" description="Polar residues" evidence="1">
    <location>
        <begin position="468"/>
        <end position="484"/>
    </location>
</feature>
<protein>
    <submittedName>
        <fullName evidence="2">Uncharacterized protein</fullName>
    </submittedName>
</protein>
<feature type="compositionally biased region" description="Basic and acidic residues" evidence="1">
    <location>
        <begin position="17"/>
        <end position="40"/>
    </location>
</feature>
<evidence type="ECO:0000313" key="3">
    <source>
        <dbReference type="Proteomes" id="UP000267821"/>
    </source>
</evidence>
<feature type="compositionally biased region" description="Basic and acidic residues" evidence="1">
    <location>
        <begin position="303"/>
        <end position="312"/>
    </location>
</feature>
<feature type="compositionally biased region" description="Basic and acidic residues" evidence="1">
    <location>
        <begin position="806"/>
        <end position="850"/>
    </location>
</feature>
<proteinExistence type="predicted"/>
<feature type="compositionally biased region" description="Basic and acidic residues" evidence="1">
    <location>
        <begin position="722"/>
        <end position="734"/>
    </location>
</feature>
<keyword evidence="3" id="KW-1185">Reference proteome</keyword>
<feature type="compositionally biased region" description="Basic and acidic residues" evidence="1">
    <location>
        <begin position="111"/>
        <end position="143"/>
    </location>
</feature>
<feature type="region of interest" description="Disordered" evidence="1">
    <location>
        <begin position="1"/>
        <end position="40"/>
    </location>
</feature>
<feature type="region of interest" description="Disordered" evidence="1">
    <location>
        <begin position="265"/>
        <end position="285"/>
    </location>
</feature>
<sequence>MSQQNHPRRRQQSDASYRPKDSFRQEESGANRNNRTLDDRIHLPLKDRLELPNHQDYSFYRAADTSDRMDFTQRNGRYFTQGESIRGSLDERIGKFPEHSRGTSGKQYARNRREEPMNYDDKPTQRNFEDRIYVDNRTLEERISGATPTSGRKFTHNNGNEGSVNKPGNSNPPKQGKKGQNKVHKQNIRSQESVVSMLTEPQLQEETNSGAIVGRNTGSAKLTTVPTAGTTFDEPGFKQGDLQHNQPIIRQEGDMDAQIAKKNLQLEGPSVSTATTNTPSPIPTLTQEQLRERVLASMQKKKAQAEAKEKDTTATVSPPKAKPTVALDVAAIQVKSPNFEEPSALSALERHLNPPARKTDPEREERDAAVAAMLAEVQASSSGAEERRASLKKAAKGEDSPTTKEVQKIVITMNTAQQTSNAEAIPSINTPNIADKNQKTLKETHTCDKNTPKKELEAVKENDAQYLPSENQSGTSVAASGQSDTRQKLTKLPPLQTSTPVSQTSSGKPSYRYDKSGEDDDYWRKERSGPYSAPIRHQPYKSDRRLKDGDDIFEQPGSAVDRRPRYWGDRTEMTEREYKRPADELRCRFEKQPSRTNIKEEYSEDIYRNDGNREEEARDQFYASQRLSQLPPSTRALLSTEDYTYPPEYSPYNAIRYLPIREEEHLTRQPEYDPYYKDLAEWLEITGYHDVDYRQTALRRHRERELDRLYAMRVAAASVTTRGDEIPSPVDRRAVSASNLMPPPQLPGRGNPDLPLRAASRIAMYTSRPPPLPQPRLDDRVPPTRFNEGYRIPSLPPDSVGLKRRIPQDEQNGGRRPEKSSRTAYETHPRNSSPRPEDEQFECRGGRPDPTEGGPSRRVPDVKEQNEAPSPQFFRRTGRPSTPVREIQEKLAARSPSPSRFHENEQRRAAFKEGGPYKGRLTEDDQGGKPGRKLFEKIDRRGGSPDSSPRMEKGFYRGRGGYNNSAKYQQMGNDHRSQFGYEYDDGFRSPGRGNFGYRRGSFDDSRRKSGYGRGSGDHGRDWYNRGERREKPLASRSNLGSDQMDVDNSSGAISTG</sequence>
<feature type="compositionally biased region" description="Polar residues" evidence="1">
    <location>
        <begin position="270"/>
        <end position="285"/>
    </location>
</feature>
<dbReference type="STRING" id="1051890.A0A3N4LKI4"/>
<dbReference type="AlphaFoldDB" id="A0A3N4LKI4"/>
<evidence type="ECO:0000313" key="2">
    <source>
        <dbReference type="EMBL" id="RPB23276.1"/>
    </source>
</evidence>
<feature type="compositionally biased region" description="Basic and acidic residues" evidence="1">
    <location>
        <begin position="540"/>
        <end position="550"/>
    </location>
</feature>
<feature type="compositionally biased region" description="Polar residues" evidence="1">
    <location>
        <begin position="1035"/>
        <end position="1056"/>
    </location>
</feature>
<feature type="compositionally biased region" description="Low complexity" evidence="1">
    <location>
        <begin position="369"/>
        <end position="383"/>
    </location>
</feature>
<feature type="compositionally biased region" description="Basic and acidic residues" evidence="1">
    <location>
        <begin position="920"/>
        <end position="955"/>
    </location>
</feature>
<feature type="compositionally biased region" description="Polar residues" evidence="1">
    <location>
        <begin position="146"/>
        <end position="173"/>
    </location>
</feature>
<organism evidence="2 3">
    <name type="scientific">Terfezia boudieri ATCC MYA-4762</name>
    <dbReference type="NCBI Taxonomy" id="1051890"/>
    <lineage>
        <taxon>Eukaryota</taxon>
        <taxon>Fungi</taxon>
        <taxon>Dikarya</taxon>
        <taxon>Ascomycota</taxon>
        <taxon>Pezizomycotina</taxon>
        <taxon>Pezizomycetes</taxon>
        <taxon>Pezizales</taxon>
        <taxon>Pezizaceae</taxon>
        <taxon>Terfezia</taxon>
    </lineage>
</organism>
<feature type="compositionally biased region" description="Basic and acidic residues" evidence="1">
    <location>
        <begin position="1015"/>
        <end position="1033"/>
    </location>
</feature>
<feature type="compositionally biased region" description="Basic and acidic residues" evidence="1">
    <location>
        <begin position="384"/>
        <end position="404"/>
    </location>
</feature>
<feature type="region of interest" description="Disordered" evidence="1">
    <location>
        <begin position="342"/>
        <end position="404"/>
    </location>
</feature>
<dbReference type="Proteomes" id="UP000267821">
    <property type="component" value="Unassembled WGS sequence"/>
</dbReference>
<feature type="compositionally biased region" description="Polar residues" evidence="1">
    <location>
        <begin position="188"/>
        <end position="230"/>
    </location>
</feature>
<feature type="compositionally biased region" description="Basic residues" evidence="1">
    <location>
        <begin position="175"/>
        <end position="187"/>
    </location>
</feature>
<feature type="region of interest" description="Disordered" evidence="1">
    <location>
        <begin position="91"/>
        <end position="241"/>
    </location>
</feature>
<dbReference type="EMBL" id="ML121547">
    <property type="protein sequence ID" value="RPB23276.1"/>
    <property type="molecule type" value="Genomic_DNA"/>
</dbReference>
<name>A0A3N4LKI4_9PEZI</name>
<evidence type="ECO:0000256" key="1">
    <source>
        <dbReference type="SAM" id="MobiDB-lite"/>
    </source>
</evidence>
<feature type="region of interest" description="Disordered" evidence="1">
    <location>
        <begin position="720"/>
        <end position="1056"/>
    </location>
</feature>
<feature type="compositionally biased region" description="Polar residues" evidence="1">
    <location>
        <begin position="495"/>
        <end position="508"/>
    </location>
</feature>
<feature type="compositionally biased region" description="Polar residues" evidence="1">
    <location>
        <begin position="962"/>
        <end position="972"/>
    </location>
</feature>
<feature type="compositionally biased region" description="Basic and acidic residues" evidence="1">
    <location>
        <begin position="511"/>
        <end position="528"/>
    </location>
</feature>
<reference evidence="2 3" key="1">
    <citation type="journal article" date="2018" name="Nat. Ecol. Evol.">
        <title>Pezizomycetes genomes reveal the molecular basis of ectomycorrhizal truffle lifestyle.</title>
        <authorList>
            <person name="Murat C."/>
            <person name="Payen T."/>
            <person name="Noel B."/>
            <person name="Kuo A."/>
            <person name="Morin E."/>
            <person name="Chen J."/>
            <person name="Kohler A."/>
            <person name="Krizsan K."/>
            <person name="Balestrini R."/>
            <person name="Da Silva C."/>
            <person name="Montanini B."/>
            <person name="Hainaut M."/>
            <person name="Levati E."/>
            <person name="Barry K.W."/>
            <person name="Belfiori B."/>
            <person name="Cichocki N."/>
            <person name="Clum A."/>
            <person name="Dockter R.B."/>
            <person name="Fauchery L."/>
            <person name="Guy J."/>
            <person name="Iotti M."/>
            <person name="Le Tacon F."/>
            <person name="Lindquist E.A."/>
            <person name="Lipzen A."/>
            <person name="Malagnac F."/>
            <person name="Mello A."/>
            <person name="Molinier V."/>
            <person name="Miyauchi S."/>
            <person name="Poulain J."/>
            <person name="Riccioni C."/>
            <person name="Rubini A."/>
            <person name="Sitrit Y."/>
            <person name="Splivallo R."/>
            <person name="Traeger S."/>
            <person name="Wang M."/>
            <person name="Zifcakova L."/>
            <person name="Wipf D."/>
            <person name="Zambonelli A."/>
            <person name="Paolocci F."/>
            <person name="Nowrousian M."/>
            <person name="Ottonello S."/>
            <person name="Baldrian P."/>
            <person name="Spatafora J.W."/>
            <person name="Henrissat B."/>
            <person name="Nagy L.G."/>
            <person name="Aury J.M."/>
            <person name="Wincker P."/>
            <person name="Grigoriev I.V."/>
            <person name="Bonfante P."/>
            <person name="Martin F.M."/>
        </authorList>
    </citation>
    <scope>NUCLEOTIDE SEQUENCE [LARGE SCALE GENOMIC DNA]</scope>
    <source>
        <strain evidence="2 3">ATCC MYA-4762</strain>
    </source>
</reference>
<accession>A0A3N4LKI4</accession>
<feature type="compositionally biased region" description="Basic and acidic residues" evidence="1">
    <location>
        <begin position="900"/>
        <end position="911"/>
    </location>
</feature>
<feature type="region of interest" description="Disordered" evidence="1">
    <location>
        <begin position="464"/>
        <end position="568"/>
    </location>
</feature>
<dbReference type="InParanoid" id="A0A3N4LKI4"/>
<feature type="region of interest" description="Disordered" evidence="1">
    <location>
        <begin position="298"/>
        <end position="320"/>
    </location>
</feature>